<reference evidence="1" key="1">
    <citation type="submission" date="2022-07" db="EMBL/GenBank/DDBJ databases">
        <title>Genome Sequence of Lecanicillium saksenae.</title>
        <authorList>
            <person name="Buettner E."/>
        </authorList>
    </citation>
    <scope>NUCLEOTIDE SEQUENCE</scope>
    <source>
        <strain evidence="1">VT-O1</strain>
    </source>
</reference>
<dbReference type="EMBL" id="JANAKD010000001">
    <property type="protein sequence ID" value="KAJ3499823.1"/>
    <property type="molecule type" value="Genomic_DNA"/>
</dbReference>
<organism evidence="1 2">
    <name type="scientific">Lecanicillium saksenae</name>
    <dbReference type="NCBI Taxonomy" id="468837"/>
    <lineage>
        <taxon>Eukaryota</taxon>
        <taxon>Fungi</taxon>
        <taxon>Dikarya</taxon>
        <taxon>Ascomycota</taxon>
        <taxon>Pezizomycotina</taxon>
        <taxon>Sordariomycetes</taxon>
        <taxon>Hypocreomycetidae</taxon>
        <taxon>Hypocreales</taxon>
        <taxon>Cordycipitaceae</taxon>
        <taxon>Lecanicillium</taxon>
    </lineage>
</organism>
<keyword evidence="2" id="KW-1185">Reference proteome</keyword>
<proteinExistence type="predicted"/>
<accession>A0ACC1RAE9</accession>
<sequence>MTLGVSLLPIRSFALPRRLLLRTIVEPVPPPHGPINPRYASSAAVATASSDSMLAKANKNYEANQPPPSQQTSKPEVAKQIFKPSGSSQAPSDIRDQFQWNGHRRFLGSSPTAAKFGRTQTKSSNDAPAKGNGGTPGSGAGKGSLASLYGNSASSFADHVIDLTAEDKTATNKPAVFFAEDDFSDDEDLDLDFKAPSAVSPSKATSISTFTTTKENIPPQSSGQPIPWSSSPASHLLPPQQRRAETGLFTDSSSSLKRESPEADDDCFETPAPKPKKRMLPSKWRREESAKEEARDINPETPATKARASALWDPSASAIKEQKKQLKNQRNIKREVTEMVAEADQTSREQSSVPAPPRSDTIALSSEQRHVLDLVVDQGQSVFFTGPAGTGKSVLMRAIISELKAKHARESERVAVTASTGLAACNIGGITLHSFSGIGLGKEDASVLVKKVRRNPKAKNRWLKTKVLIIDEISMVDGDLFDKLSQIGRTIRNNGRPWGGIQLVITGDFFQLPPVPDDSKSQAKFAFDAATWNTSIDHTIGLNQVFRQRDPEFARMLNEMRLGKITEDTVRAFKALERPLKFDDGVDLAQLFPLRAQVEGSNEKRLRDLPGEIHRFEAADTGDPAIKEKLLANMMAPKSIDLKVNAQVMLIKNLDASLVNGSLGRVIGFSDERTFEMGGGIPDDPTMDEAYNKARKKLSSFSRDPDLVSNSKKKYPVVQFISASGVPRVILCQPEEWKVELPNGDVQAKRTQLPLILAWALSIHKAQGQTLERVTVNLGKVFEKGQAYVALSRATCQDGLQVIGFDKHKVMAHPKVVEFYNKLYSAAEATRRPNSIMDFVSARRGN</sequence>
<evidence type="ECO:0000313" key="1">
    <source>
        <dbReference type="EMBL" id="KAJ3499823.1"/>
    </source>
</evidence>
<evidence type="ECO:0000313" key="2">
    <source>
        <dbReference type="Proteomes" id="UP001148737"/>
    </source>
</evidence>
<comment type="caution">
    <text evidence="1">The sequence shown here is derived from an EMBL/GenBank/DDBJ whole genome shotgun (WGS) entry which is preliminary data.</text>
</comment>
<gene>
    <name evidence="1" type="ORF">NLG97_g5</name>
</gene>
<dbReference type="Proteomes" id="UP001148737">
    <property type="component" value="Unassembled WGS sequence"/>
</dbReference>
<name>A0ACC1RAE9_9HYPO</name>
<protein>
    <submittedName>
        <fullName evidence="1">Uncharacterized protein</fullName>
    </submittedName>
</protein>